<protein>
    <submittedName>
        <fullName evidence="1">Uncharacterized protein</fullName>
    </submittedName>
</protein>
<dbReference type="KEGG" id="agi:FSB73_15210"/>
<evidence type="ECO:0000313" key="2">
    <source>
        <dbReference type="Proteomes" id="UP000321291"/>
    </source>
</evidence>
<dbReference type="OrthoDB" id="1048413at2"/>
<dbReference type="RefSeq" id="WP_146784000.1">
    <property type="nucleotide sequence ID" value="NZ_CP042434.1"/>
</dbReference>
<organism evidence="1 2">
    <name type="scientific">Arachidicoccus ginsenosidivorans</name>
    <dbReference type="NCBI Taxonomy" id="496057"/>
    <lineage>
        <taxon>Bacteria</taxon>
        <taxon>Pseudomonadati</taxon>
        <taxon>Bacteroidota</taxon>
        <taxon>Chitinophagia</taxon>
        <taxon>Chitinophagales</taxon>
        <taxon>Chitinophagaceae</taxon>
        <taxon>Arachidicoccus</taxon>
    </lineage>
</organism>
<accession>A0A5B8VQ55</accession>
<reference evidence="1 2" key="1">
    <citation type="journal article" date="2017" name="Int. J. Syst. Evol. Microbiol.">
        <title>Arachidicoccus ginsenosidivorans sp. nov., with ginsenoside-converting activity isolated from ginseng cultivating soil.</title>
        <authorList>
            <person name="Siddiqi M.Z."/>
            <person name="Aslam Z."/>
            <person name="Im W.T."/>
        </authorList>
    </citation>
    <scope>NUCLEOTIDE SEQUENCE [LARGE SCALE GENOMIC DNA]</scope>
    <source>
        <strain evidence="1 2">Gsoil 809</strain>
    </source>
</reference>
<sequence>MRKIFYCCLFIGGLLLTACKNQMSEFKDFKDQMRSSLWHSVLDKVSLDQGDSTAAENPHPLNYFLREGFAAKFGL</sequence>
<proteinExistence type="predicted"/>
<name>A0A5B8VQ55_9BACT</name>
<dbReference type="Proteomes" id="UP000321291">
    <property type="component" value="Chromosome"/>
</dbReference>
<keyword evidence="2" id="KW-1185">Reference proteome</keyword>
<evidence type="ECO:0000313" key="1">
    <source>
        <dbReference type="EMBL" id="QEC72826.1"/>
    </source>
</evidence>
<dbReference type="AlphaFoldDB" id="A0A5B8VQ55"/>
<dbReference type="EMBL" id="CP042434">
    <property type="protein sequence ID" value="QEC72826.1"/>
    <property type="molecule type" value="Genomic_DNA"/>
</dbReference>
<dbReference type="PROSITE" id="PS51257">
    <property type="entry name" value="PROKAR_LIPOPROTEIN"/>
    <property type="match status" value="1"/>
</dbReference>
<gene>
    <name evidence="1" type="ORF">FSB73_15210</name>
</gene>